<name>A0A172U3K5_9BACT</name>
<feature type="region of interest" description="Disordered" evidence="1">
    <location>
        <begin position="15"/>
        <end position="41"/>
    </location>
</feature>
<evidence type="ECO:0008006" key="4">
    <source>
        <dbReference type="Google" id="ProtNLM"/>
    </source>
</evidence>
<dbReference type="EMBL" id="CP011390">
    <property type="protein sequence ID" value="ANE53714.1"/>
    <property type="molecule type" value="Genomic_DNA"/>
</dbReference>
<dbReference type="STRING" id="1492898.SY85_24690"/>
<protein>
    <recommendedName>
        <fullName evidence="4">Collagen-like protein</fullName>
    </recommendedName>
</protein>
<keyword evidence="3" id="KW-1185">Reference proteome</keyword>
<dbReference type="AlphaFoldDB" id="A0A172U3K5"/>
<dbReference type="Gene3D" id="1.20.5.320">
    <property type="entry name" value="6-Phosphogluconate Dehydrogenase, domain 3"/>
    <property type="match status" value="1"/>
</dbReference>
<evidence type="ECO:0000256" key="1">
    <source>
        <dbReference type="SAM" id="MobiDB-lite"/>
    </source>
</evidence>
<dbReference type="KEGG" id="fla:SY85_24690"/>
<organism evidence="2 3">
    <name type="scientific">Flavisolibacter tropicus</name>
    <dbReference type="NCBI Taxonomy" id="1492898"/>
    <lineage>
        <taxon>Bacteria</taxon>
        <taxon>Pseudomonadati</taxon>
        <taxon>Bacteroidota</taxon>
        <taxon>Chitinophagia</taxon>
        <taxon>Chitinophagales</taxon>
        <taxon>Chitinophagaceae</taxon>
        <taxon>Flavisolibacter</taxon>
    </lineage>
</organism>
<feature type="compositionally biased region" description="Low complexity" evidence="1">
    <location>
        <begin position="25"/>
        <end position="40"/>
    </location>
</feature>
<proteinExistence type="predicted"/>
<dbReference type="Proteomes" id="UP000077177">
    <property type="component" value="Chromosome"/>
</dbReference>
<dbReference type="PATRIC" id="fig|1492898.3.peg.5363"/>
<gene>
    <name evidence="2" type="ORF">SY85_24690</name>
</gene>
<accession>A0A172U3K5</accession>
<reference evidence="2 3" key="2">
    <citation type="journal article" date="2016" name="Int. J. Syst. Evol. Microbiol.">
        <title>Flavisolibacter tropicus sp. nov., isolated from tropical soil.</title>
        <authorList>
            <person name="Lee J.J."/>
            <person name="Kang M.S."/>
            <person name="Kim G.S."/>
            <person name="Lee C.S."/>
            <person name="Lim S."/>
            <person name="Lee J."/>
            <person name="Roh S.H."/>
            <person name="Kang H."/>
            <person name="Ha J.M."/>
            <person name="Bae S."/>
            <person name="Jung H.Y."/>
            <person name="Kim M.K."/>
        </authorList>
    </citation>
    <scope>NUCLEOTIDE SEQUENCE [LARGE SCALE GENOMIC DNA]</scope>
    <source>
        <strain evidence="2 3">LCS9</strain>
    </source>
</reference>
<feature type="compositionally biased region" description="Basic and acidic residues" evidence="1">
    <location>
        <begin position="15"/>
        <end position="24"/>
    </location>
</feature>
<reference evidence="3" key="1">
    <citation type="submission" date="2015-01" db="EMBL/GenBank/DDBJ databases">
        <title>Flavisolibacter sp./LCS9/ whole genome sequencing.</title>
        <authorList>
            <person name="Kim M.K."/>
            <person name="Srinivasan S."/>
            <person name="Lee J.-J."/>
        </authorList>
    </citation>
    <scope>NUCLEOTIDE SEQUENCE [LARGE SCALE GENOMIC DNA]</scope>
    <source>
        <strain evidence="3">LCS9</strain>
    </source>
</reference>
<evidence type="ECO:0000313" key="3">
    <source>
        <dbReference type="Proteomes" id="UP000077177"/>
    </source>
</evidence>
<evidence type="ECO:0000313" key="2">
    <source>
        <dbReference type="EMBL" id="ANE53714.1"/>
    </source>
</evidence>
<sequence length="184" mass="18857">MVVAIGITSCAKDGEVGPKGDKGDTGATGAAGAQGPQGAAGPVGTANVIYSAWTDVPFTAITSSGTIVGYQAEIKDTKITADIINKGVVKLYWNAGTAAAPGIVALPYIETTGLLFPDAITINAGFTIGSIVMNANFNASSTTNSSNAKIRQYRYVLIPGGVAGRTDINWNDYAQVKKALNLKD</sequence>